<feature type="domain" description="AB hydrolase-1" evidence="1">
    <location>
        <begin position="60"/>
        <end position="269"/>
    </location>
</feature>
<evidence type="ECO:0000313" key="2">
    <source>
        <dbReference type="EMBL" id="MCP2175064.1"/>
    </source>
</evidence>
<dbReference type="PANTHER" id="PTHR43194">
    <property type="entry name" value="HYDROLASE ALPHA/BETA FOLD FAMILY"/>
    <property type="match status" value="1"/>
</dbReference>
<organism evidence="2 3">
    <name type="scientific">Williamsia maris</name>
    <dbReference type="NCBI Taxonomy" id="72806"/>
    <lineage>
        <taxon>Bacteria</taxon>
        <taxon>Bacillati</taxon>
        <taxon>Actinomycetota</taxon>
        <taxon>Actinomycetes</taxon>
        <taxon>Mycobacteriales</taxon>
        <taxon>Nocardiaceae</taxon>
        <taxon>Williamsia</taxon>
    </lineage>
</organism>
<name>A0ABT1H9Y4_9NOCA</name>
<dbReference type="EMBL" id="JAMTCJ010000001">
    <property type="protein sequence ID" value="MCP2175064.1"/>
    <property type="molecule type" value="Genomic_DNA"/>
</dbReference>
<accession>A0ABT1H9Y4</accession>
<dbReference type="Proteomes" id="UP001206895">
    <property type="component" value="Unassembled WGS sequence"/>
</dbReference>
<dbReference type="SUPFAM" id="SSF53474">
    <property type="entry name" value="alpha/beta-Hydrolases"/>
    <property type="match status" value="1"/>
</dbReference>
<dbReference type="PANTHER" id="PTHR43194:SF2">
    <property type="entry name" value="PEROXISOMAL MEMBRANE PROTEIN LPX1"/>
    <property type="match status" value="1"/>
</dbReference>
<keyword evidence="3" id="KW-1185">Reference proteome</keyword>
<comment type="caution">
    <text evidence="2">The sequence shown here is derived from an EMBL/GenBank/DDBJ whole genome shotgun (WGS) entry which is preliminary data.</text>
</comment>
<sequence length="310" mass="33758">MSAAWSDLRSVVAMFAPTRAVPQLPAPVVPWTETTVVDLGERGRLTVRHTPGIAASTTMPVVLLHGITLVADVNFFALADLFGADRPAITFDLPNHGTGIRVDEFTFDAAADDVVAVLDQLGVERAVVCGYSLGGITAMVIADRHPRRVAGVVVQAAAMRYGVAVRERLFLQSVAAVHRLRLDQATRTLPARYWRASGRTSVAAAARWSWVRQQLSVTGRIQQSTVWDAVRRADHRGLRSSAPTAVLVLKADRVCPPKLQRETAKLLRGRRFDLEADHDLPVADPSAYASITDEALRWVFGSIAEQDAAR</sequence>
<evidence type="ECO:0000313" key="3">
    <source>
        <dbReference type="Proteomes" id="UP001206895"/>
    </source>
</evidence>
<reference evidence="2 3" key="1">
    <citation type="submission" date="2022-06" db="EMBL/GenBank/DDBJ databases">
        <title>Genomic Encyclopedia of Archaeal and Bacterial Type Strains, Phase II (KMG-II): from individual species to whole genera.</title>
        <authorList>
            <person name="Goeker M."/>
        </authorList>
    </citation>
    <scope>NUCLEOTIDE SEQUENCE [LARGE SCALE GENOMIC DNA]</scope>
    <source>
        <strain evidence="2 3">DSM 44693</strain>
    </source>
</reference>
<gene>
    <name evidence="2" type="ORF">LX13_000871</name>
</gene>
<proteinExistence type="predicted"/>
<dbReference type="InterPro" id="IPR000073">
    <property type="entry name" value="AB_hydrolase_1"/>
</dbReference>
<protein>
    <submittedName>
        <fullName evidence="2">Pimeloyl-ACP methyl ester carboxylesterase</fullName>
    </submittedName>
</protein>
<dbReference type="InterPro" id="IPR029058">
    <property type="entry name" value="AB_hydrolase_fold"/>
</dbReference>
<dbReference type="Gene3D" id="3.40.50.1820">
    <property type="entry name" value="alpha/beta hydrolase"/>
    <property type="match status" value="1"/>
</dbReference>
<dbReference type="InterPro" id="IPR050228">
    <property type="entry name" value="Carboxylesterase_BioH"/>
</dbReference>
<evidence type="ECO:0000259" key="1">
    <source>
        <dbReference type="Pfam" id="PF00561"/>
    </source>
</evidence>
<dbReference type="Pfam" id="PF00561">
    <property type="entry name" value="Abhydrolase_1"/>
    <property type="match status" value="1"/>
</dbReference>